<feature type="transmembrane region" description="Helical" evidence="7">
    <location>
        <begin position="12"/>
        <end position="30"/>
    </location>
</feature>
<feature type="transmembrane region" description="Helical" evidence="7">
    <location>
        <begin position="277"/>
        <end position="299"/>
    </location>
</feature>
<dbReference type="Pfam" id="PF19300">
    <property type="entry name" value="BPD_transp_1_N"/>
    <property type="match status" value="1"/>
</dbReference>
<feature type="domain" description="ABC transmembrane type-1" evidence="8">
    <location>
        <begin position="97"/>
        <end position="300"/>
    </location>
</feature>
<dbReference type="RefSeq" id="WP_091519900.1">
    <property type="nucleotide sequence ID" value="NZ_LT629772.1"/>
</dbReference>
<dbReference type="InterPro" id="IPR000515">
    <property type="entry name" value="MetI-like"/>
</dbReference>
<evidence type="ECO:0000256" key="1">
    <source>
        <dbReference type="ARBA" id="ARBA00004651"/>
    </source>
</evidence>
<evidence type="ECO:0000256" key="6">
    <source>
        <dbReference type="ARBA" id="ARBA00023136"/>
    </source>
</evidence>
<dbReference type="STRING" id="630515.SAMN04489812_0691"/>
<evidence type="ECO:0000313" key="9">
    <source>
        <dbReference type="EMBL" id="SDS03791.1"/>
    </source>
</evidence>
<keyword evidence="6 7" id="KW-0472">Membrane</keyword>
<dbReference type="InterPro" id="IPR035906">
    <property type="entry name" value="MetI-like_sf"/>
</dbReference>
<dbReference type="PANTHER" id="PTHR43163">
    <property type="entry name" value="DIPEPTIDE TRANSPORT SYSTEM PERMEASE PROTEIN DPPB-RELATED"/>
    <property type="match status" value="1"/>
</dbReference>
<accession>A0A1H1NXT7</accession>
<feature type="transmembrane region" description="Helical" evidence="7">
    <location>
        <begin position="235"/>
        <end position="257"/>
    </location>
</feature>
<gene>
    <name evidence="9" type="ORF">SAMN04489812_0691</name>
</gene>
<evidence type="ECO:0000256" key="7">
    <source>
        <dbReference type="RuleBase" id="RU363032"/>
    </source>
</evidence>
<dbReference type="InterPro" id="IPR045621">
    <property type="entry name" value="BPD_transp_1_N"/>
</dbReference>
<dbReference type="SUPFAM" id="SSF161098">
    <property type="entry name" value="MetI-like"/>
    <property type="match status" value="1"/>
</dbReference>
<comment type="similarity">
    <text evidence="7">Belongs to the binding-protein-dependent transport system permease family.</text>
</comment>
<evidence type="ECO:0000313" key="10">
    <source>
        <dbReference type="Proteomes" id="UP000199103"/>
    </source>
</evidence>
<reference evidence="9 10" key="1">
    <citation type="submission" date="2016-10" db="EMBL/GenBank/DDBJ databases">
        <authorList>
            <person name="de Groot N.N."/>
        </authorList>
    </citation>
    <scope>NUCLEOTIDE SEQUENCE [LARGE SCALE GENOMIC DNA]</scope>
    <source>
        <strain evidence="9 10">DSM 21800</strain>
    </source>
</reference>
<dbReference type="Proteomes" id="UP000199103">
    <property type="component" value="Chromosome I"/>
</dbReference>
<feature type="transmembrane region" description="Helical" evidence="7">
    <location>
        <begin position="177"/>
        <end position="196"/>
    </location>
</feature>
<protein>
    <submittedName>
        <fullName evidence="9">Oligopeptide transport system permease protein</fullName>
    </submittedName>
</protein>
<keyword evidence="10" id="KW-1185">Reference proteome</keyword>
<evidence type="ECO:0000256" key="3">
    <source>
        <dbReference type="ARBA" id="ARBA00022475"/>
    </source>
</evidence>
<dbReference type="PROSITE" id="PS50928">
    <property type="entry name" value="ABC_TM1"/>
    <property type="match status" value="1"/>
</dbReference>
<dbReference type="GO" id="GO:0005886">
    <property type="term" value="C:plasma membrane"/>
    <property type="evidence" value="ECO:0007669"/>
    <property type="project" value="UniProtKB-SubCell"/>
</dbReference>
<dbReference type="PANTHER" id="PTHR43163:SF7">
    <property type="entry name" value="DIPEPTIDE-TRANSPORT INTEGRAL MEMBRANE PROTEIN ABC TRANSPORTER DPPB-RELATED"/>
    <property type="match status" value="1"/>
</dbReference>
<dbReference type="Gene3D" id="1.10.3720.10">
    <property type="entry name" value="MetI-like"/>
    <property type="match status" value="1"/>
</dbReference>
<dbReference type="GO" id="GO:0055085">
    <property type="term" value="P:transmembrane transport"/>
    <property type="evidence" value="ECO:0007669"/>
    <property type="project" value="InterPro"/>
</dbReference>
<dbReference type="EMBL" id="LT629772">
    <property type="protein sequence ID" value="SDS03791.1"/>
    <property type="molecule type" value="Genomic_DNA"/>
</dbReference>
<evidence type="ECO:0000256" key="2">
    <source>
        <dbReference type="ARBA" id="ARBA00022448"/>
    </source>
</evidence>
<organism evidence="9 10">
    <name type="scientific">Microlunatus soli</name>
    <dbReference type="NCBI Taxonomy" id="630515"/>
    <lineage>
        <taxon>Bacteria</taxon>
        <taxon>Bacillati</taxon>
        <taxon>Actinomycetota</taxon>
        <taxon>Actinomycetes</taxon>
        <taxon>Propionibacteriales</taxon>
        <taxon>Propionibacteriaceae</taxon>
        <taxon>Microlunatus</taxon>
    </lineage>
</organism>
<dbReference type="CDD" id="cd06261">
    <property type="entry name" value="TM_PBP2"/>
    <property type="match status" value="1"/>
</dbReference>
<dbReference type="AlphaFoldDB" id="A0A1H1NXT7"/>
<sequence>MIRFLVRRAAELIIVFFGVTFLIYAAVFALPGDPISALSGGDSQPLSPAVVAQLRAQYHLDDPLWQQYVGYLGRLFGGDLGTNFHGQSVGELLRMRWPVTIQLAITAWLIEVILGVVLGLLAGLRKDSVLDRGVLIMTIMITSIPIFVMGVATQLVFGVKLQWVPIAGTGDGFPRSYLMPAIVLAIYGLAAVARLMRGSVVDTMQTDFVRTLWAKGLPGSRVIGVHVLRNSSIPVITYLAIDLGALLGGAIVIEGIFNLPGVGQLLFQSIRIHEGPTVVGIATALIIIFLLTSVLVDIINTLLDPRIRHA</sequence>
<feature type="transmembrane region" description="Helical" evidence="7">
    <location>
        <begin position="134"/>
        <end position="157"/>
    </location>
</feature>
<keyword evidence="2 7" id="KW-0813">Transport</keyword>
<evidence type="ECO:0000256" key="5">
    <source>
        <dbReference type="ARBA" id="ARBA00022989"/>
    </source>
</evidence>
<dbReference type="OrthoDB" id="147688at2"/>
<comment type="subcellular location">
    <subcellularLocation>
        <location evidence="1 7">Cell membrane</location>
        <topology evidence="1 7">Multi-pass membrane protein</topology>
    </subcellularLocation>
</comment>
<keyword evidence="4 7" id="KW-0812">Transmembrane</keyword>
<keyword evidence="3" id="KW-1003">Cell membrane</keyword>
<keyword evidence="5 7" id="KW-1133">Transmembrane helix</keyword>
<evidence type="ECO:0000256" key="4">
    <source>
        <dbReference type="ARBA" id="ARBA00022692"/>
    </source>
</evidence>
<evidence type="ECO:0000259" key="8">
    <source>
        <dbReference type="PROSITE" id="PS50928"/>
    </source>
</evidence>
<dbReference type="Pfam" id="PF00528">
    <property type="entry name" value="BPD_transp_1"/>
    <property type="match status" value="1"/>
</dbReference>
<proteinExistence type="inferred from homology"/>
<feature type="transmembrane region" description="Helical" evidence="7">
    <location>
        <begin position="101"/>
        <end position="122"/>
    </location>
</feature>
<name>A0A1H1NXT7_9ACTN</name>